<name>A0A5B1CF38_9BACT</name>
<keyword evidence="7" id="KW-1185">Reference proteome</keyword>
<dbReference type="Gene3D" id="3.90.1030.10">
    <property type="entry name" value="Ribosomal protein L17"/>
    <property type="match status" value="1"/>
</dbReference>
<comment type="subunit">
    <text evidence="4">Part of the 50S ribosomal subunit. Contacts protein L32.</text>
</comment>
<dbReference type="HAMAP" id="MF_01368">
    <property type="entry name" value="Ribosomal_bL17"/>
    <property type="match status" value="1"/>
</dbReference>
<evidence type="ECO:0000256" key="3">
    <source>
        <dbReference type="ARBA" id="ARBA00023274"/>
    </source>
</evidence>
<dbReference type="GO" id="GO:0006412">
    <property type="term" value="P:translation"/>
    <property type="evidence" value="ECO:0007669"/>
    <property type="project" value="UniProtKB-UniRule"/>
</dbReference>
<keyword evidence="3 4" id="KW-0687">Ribonucleoprotein</keyword>
<feature type="region of interest" description="Disordered" evidence="5">
    <location>
        <begin position="175"/>
        <end position="208"/>
    </location>
</feature>
<proteinExistence type="inferred from homology"/>
<comment type="caution">
    <text evidence="6">The sequence shown here is derived from an EMBL/GenBank/DDBJ whole genome shotgun (WGS) entry which is preliminary data.</text>
</comment>
<dbReference type="AlphaFoldDB" id="A0A5B1CF38"/>
<dbReference type="OrthoDB" id="9809073at2"/>
<dbReference type="InterPro" id="IPR036373">
    <property type="entry name" value="Ribosomal_bL17_sf"/>
</dbReference>
<accession>A0A5B1CF38</accession>
<dbReference type="PANTHER" id="PTHR14413:SF16">
    <property type="entry name" value="LARGE RIBOSOMAL SUBUNIT PROTEIN BL17M"/>
    <property type="match status" value="1"/>
</dbReference>
<evidence type="ECO:0000313" key="7">
    <source>
        <dbReference type="Proteomes" id="UP000322699"/>
    </source>
</evidence>
<dbReference type="Proteomes" id="UP000322699">
    <property type="component" value="Unassembled WGS sequence"/>
</dbReference>
<reference evidence="6 7" key="1">
    <citation type="submission" date="2019-08" db="EMBL/GenBank/DDBJ databases">
        <title>Deep-cultivation of Planctomycetes and their phenomic and genomic characterization uncovers novel biology.</title>
        <authorList>
            <person name="Wiegand S."/>
            <person name="Jogler M."/>
            <person name="Boedeker C."/>
            <person name="Pinto D."/>
            <person name="Vollmers J."/>
            <person name="Rivas-Marin E."/>
            <person name="Kohn T."/>
            <person name="Peeters S.H."/>
            <person name="Heuer A."/>
            <person name="Rast P."/>
            <person name="Oberbeckmann S."/>
            <person name="Bunk B."/>
            <person name="Jeske O."/>
            <person name="Meyerdierks A."/>
            <person name="Storesund J.E."/>
            <person name="Kallscheuer N."/>
            <person name="Luecker S."/>
            <person name="Lage O.M."/>
            <person name="Pohl T."/>
            <person name="Merkel B.J."/>
            <person name="Hornburger P."/>
            <person name="Mueller R.-W."/>
            <person name="Bruemmer F."/>
            <person name="Labrenz M."/>
            <person name="Spormann A.M."/>
            <person name="Op Den Camp H."/>
            <person name="Overmann J."/>
            <person name="Amann R."/>
            <person name="Jetten M.S.M."/>
            <person name="Mascher T."/>
            <person name="Medema M.H."/>
            <person name="Devos D.P."/>
            <person name="Kaster A.-K."/>
            <person name="Ovreas L."/>
            <person name="Rohde M."/>
            <person name="Galperin M.Y."/>
            <person name="Jogler C."/>
        </authorList>
    </citation>
    <scope>NUCLEOTIDE SEQUENCE [LARGE SCALE GENOMIC DNA]</scope>
    <source>
        <strain evidence="6 7">LF1</strain>
    </source>
</reference>
<dbReference type="RefSeq" id="WP_068258288.1">
    <property type="nucleotide sequence ID" value="NZ_LWSK01000004.1"/>
</dbReference>
<evidence type="ECO:0000256" key="2">
    <source>
        <dbReference type="ARBA" id="ARBA00022980"/>
    </source>
</evidence>
<evidence type="ECO:0000256" key="1">
    <source>
        <dbReference type="ARBA" id="ARBA00008777"/>
    </source>
</evidence>
<dbReference type="PANTHER" id="PTHR14413">
    <property type="entry name" value="RIBOSOMAL PROTEIN L17"/>
    <property type="match status" value="1"/>
</dbReference>
<protein>
    <recommendedName>
        <fullName evidence="4">Large ribosomal subunit protein bL17</fullName>
    </recommendedName>
</protein>
<evidence type="ECO:0000313" key="6">
    <source>
        <dbReference type="EMBL" id="KAA1259778.1"/>
    </source>
</evidence>
<evidence type="ECO:0000256" key="4">
    <source>
        <dbReference type="HAMAP-Rule" id="MF_01368"/>
    </source>
</evidence>
<dbReference type="Pfam" id="PF01196">
    <property type="entry name" value="Ribosomal_L17"/>
    <property type="match status" value="1"/>
</dbReference>
<dbReference type="InterPro" id="IPR000456">
    <property type="entry name" value="Ribosomal_bL17"/>
</dbReference>
<dbReference type="SUPFAM" id="SSF64263">
    <property type="entry name" value="Prokaryotic ribosomal protein L17"/>
    <property type="match status" value="1"/>
</dbReference>
<sequence>MRHRRRGRTLGRSPAHRKALLKNLTSALFLTERDASLDDNAPKVPGRITTTTHKAKEVRPLVEKCITIAKKSLASAEEASKYATQADRGTDAYKAWRKSDDWQKWAAARAPVVAAQRRVVQLIGDREATSILFDTIAERFVDRPGGYTRILKLATPRLGDNGQRAILELVGKNDRVKRKAEKPSFDDAAPASEPVDEPVAEAKEEATS</sequence>
<comment type="similarity">
    <text evidence="1 4">Belongs to the bacterial ribosomal protein bL17 family.</text>
</comment>
<dbReference type="GO" id="GO:0003735">
    <property type="term" value="F:structural constituent of ribosome"/>
    <property type="evidence" value="ECO:0007669"/>
    <property type="project" value="InterPro"/>
</dbReference>
<organism evidence="6 7">
    <name type="scientific">Rubripirellula obstinata</name>
    <dbReference type="NCBI Taxonomy" id="406547"/>
    <lineage>
        <taxon>Bacteria</taxon>
        <taxon>Pseudomonadati</taxon>
        <taxon>Planctomycetota</taxon>
        <taxon>Planctomycetia</taxon>
        <taxon>Pirellulales</taxon>
        <taxon>Pirellulaceae</taxon>
        <taxon>Rubripirellula</taxon>
    </lineage>
</organism>
<keyword evidence="2 4" id="KW-0689">Ribosomal protein</keyword>
<dbReference type="EMBL" id="VRLW01000001">
    <property type="protein sequence ID" value="KAA1259778.1"/>
    <property type="molecule type" value="Genomic_DNA"/>
</dbReference>
<dbReference type="GO" id="GO:0022625">
    <property type="term" value="C:cytosolic large ribosomal subunit"/>
    <property type="evidence" value="ECO:0007669"/>
    <property type="project" value="TreeGrafter"/>
</dbReference>
<evidence type="ECO:0000256" key="5">
    <source>
        <dbReference type="SAM" id="MobiDB-lite"/>
    </source>
</evidence>
<gene>
    <name evidence="4 6" type="primary">rplQ</name>
    <name evidence="6" type="ORF">LF1_23150</name>
</gene>